<dbReference type="GO" id="GO:0008649">
    <property type="term" value="F:rRNA methyltransferase activity"/>
    <property type="evidence" value="ECO:0007669"/>
    <property type="project" value="TreeGrafter"/>
</dbReference>
<feature type="region of interest" description="Disordered" evidence="9">
    <location>
        <begin position="1"/>
        <end position="36"/>
    </location>
</feature>
<dbReference type="GO" id="GO:0000494">
    <property type="term" value="P:box C/D sno(s)RNA 3'-end processing"/>
    <property type="evidence" value="ECO:0007669"/>
    <property type="project" value="TreeGrafter"/>
</dbReference>
<accession>A0AAV0TV60</accession>
<evidence type="ECO:0000256" key="6">
    <source>
        <dbReference type="ARBA" id="ARBA00022884"/>
    </source>
</evidence>
<comment type="caution">
    <text evidence="10">The sequence shown here is derived from an EMBL/GenBank/DDBJ whole genome shotgun (WGS) entry which is preliminary data.</text>
</comment>
<dbReference type="InterPro" id="IPR029063">
    <property type="entry name" value="SAM-dependent_MTases_sf"/>
</dbReference>
<dbReference type="GO" id="GO:0031428">
    <property type="term" value="C:box C/D methylation guide snoRNP complex"/>
    <property type="evidence" value="ECO:0007669"/>
    <property type="project" value="TreeGrafter"/>
</dbReference>
<dbReference type="PANTHER" id="PTHR10335">
    <property type="entry name" value="RRNA 2-O-METHYLTRANSFERASE FIBRILLARIN"/>
    <property type="match status" value="1"/>
</dbReference>
<keyword evidence="4" id="KW-0489">Methyltransferase</keyword>
<proteinExistence type="inferred from homology"/>
<dbReference type="GO" id="GO:0003723">
    <property type="term" value="F:RNA binding"/>
    <property type="evidence" value="ECO:0007669"/>
    <property type="project" value="UniProtKB-KW"/>
</dbReference>
<dbReference type="EMBL" id="CANTFM010000604">
    <property type="protein sequence ID" value="CAI5726323.1"/>
    <property type="molecule type" value="Genomic_DNA"/>
</dbReference>
<comment type="catalytic activity">
    <reaction evidence="8">
        <text>L-glutaminyl-[histone H2A] + S-adenosyl-L-methionine = N(5)-methyl-L-glutaminyl-[histone H2A] + S-adenosyl-L-homocysteine + H(+)</text>
        <dbReference type="Rhea" id="RHEA:50904"/>
        <dbReference type="Rhea" id="RHEA-COMP:12837"/>
        <dbReference type="Rhea" id="RHEA-COMP:12839"/>
        <dbReference type="ChEBI" id="CHEBI:15378"/>
        <dbReference type="ChEBI" id="CHEBI:30011"/>
        <dbReference type="ChEBI" id="CHEBI:57856"/>
        <dbReference type="ChEBI" id="CHEBI:59789"/>
        <dbReference type="ChEBI" id="CHEBI:61891"/>
    </reaction>
</comment>
<sequence>MSGRGFGGHGGDRGGGGGRGAPGGRGGGRGGGREGMAGGAKVVPVYGEKRISVDVPTASGEGTEKVEYRVWNPFRSKIAAAILGGVDNIWITPGAKVLYLGGARRVLQYLTSLTSWDLPALCTPLSSPTPDQARIVAINASHFLKNGGHFVISIKASCIDSTAPPEAVFAREVKKLQQEQFKPAEQLTLEPYERDHAVVVGTYRVPKKEKK</sequence>
<dbReference type="PRINTS" id="PR00052">
    <property type="entry name" value="FIBRILLARIN"/>
</dbReference>
<reference evidence="10" key="1">
    <citation type="submission" date="2022-12" db="EMBL/GenBank/DDBJ databases">
        <authorList>
            <person name="Webb A."/>
        </authorList>
    </citation>
    <scope>NUCLEOTIDE SEQUENCE</scope>
    <source>
        <strain evidence="10">Pd1</strain>
    </source>
</reference>
<evidence type="ECO:0000256" key="9">
    <source>
        <dbReference type="SAM" id="MobiDB-lite"/>
    </source>
</evidence>
<dbReference type="GO" id="GO:0032040">
    <property type="term" value="C:small-subunit processome"/>
    <property type="evidence" value="ECO:0007669"/>
    <property type="project" value="TreeGrafter"/>
</dbReference>
<dbReference type="PANTHER" id="PTHR10335:SF17">
    <property type="entry name" value="FIBRILLARIN"/>
    <property type="match status" value="1"/>
</dbReference>
<dbReference type="SMART" id="SM01206">
    <property type="entry name" value="Fibrillarin"/>
    <property type="match status" value="1"/>
</dbReference>
<protein>
    <recommendedName>
        <fullName evidence="2">rRNA 2'-O-methyltransferase fibrillarin</fullName>
    </recommendedName>
    <alternativeName>
        <fullName evidence="7">Histone-glutamine methyltransferase</fullName>
    </alternativeName>
</protein>
<keyword evidence="5" id="KW-0808">Transferase</keyword>
<evidence type="ECO:0000256" key="4">
    <source>
        <dbReference type="ARBA" id="ARBA00022603"/>
    </source>
</evidence>
<keyword evidence="3" id="KW-0698">rRNA processing</keyword>
<evidence type="ECO:0000313" key="10">
    <source>
        <dbReference type="EMBL" id="CAI5726323.1"/>
    </source>
</evidence>
<evidence type="ECO:0000256" key="7">
    <source>
        <dbReference type="ARBA" id="ARBA00032245"/>
    </source>
</evidence>
<keyword evidence="6" id="KW-0694">RNA-binding</keyword>
<dbReference type="Gene3D" id="3.40.50.150">
    <property type="entry name" value="Vaccinia Virus protein VP39"/>
    <property type="match status" value="2"/>
</dbReference>
<comment type="similarity">
    <text evidence="1">Belongs to the methyltransferase superfamily. Fibrillarin family.</text>
</comment>
<evidence type="ECO:0000256" key="5">
    <source>
        <dbReference type="ARBA" id="ARBA00022679"/>
    </source>
</evidence>
<dbReference type="Pfam" id="PF01269">
    <property type="entry name" value="Fibrillarin"/>
    <property type="match status" value="2"/>
</dbReference>
<dbReference type="Gene3D" id="3.30.200.20">
    <property type="entry name" value="Phosphorylase Kinase, domain 1"/>
    <property type="match status" value="1"/>
</dbReference>
<dbReference type="InterPro" id="IPR000692">
    <property type="entry name" value="Fibrillarin"/>
</dbReference>
<dbReference type="Proteomes" id="UP001162029">
    <property type="component" value="Unassembled WGS sequence"/>
</dbReference>
<dbReference type="GO" id="GO:1990259">
    <property type="term" value="F:histone H2AQ104 methyltransferase activity"/>
    <property type="evidence" value="ECO:0007669"/>
    <property type="project" value="TreeGrafter"/>
</dbReference>
<gene>
    <name evidence="10" type="ORF">PDE001_LOCUS3553</name>
</gene>
<dbReference type="SUPFAM" id="SSF53335">
    <property type="entry name" value="S-adenosyl-L-methionine-dependent methyltransferases"/>
    <property type="match status" value="2"/>
</dbReference>
<name>A0AAV0TV60_9STRA</name>
<organism evidence="10 11">
    <name type="scientific">Peronospora destructor</name>
    <dbReference type="NCBI Taxonomy" id="86335"/>
    <lineage>
        <taxon>Eukaryota</taxon>
        <taxon>Sar</taxon>
        <taxon>Stramenopiles</taxon>
        <taxon>Oomycota</taxon>
        <taxon>Peronosporomycetes</taxon>
        <taxon>Peronosporales</taxon>
        <taxon>Peronosporaceae</taxon>
        <taxon>Peronospora</taxon>
    </lineage>
</organism>
<evidence type="ECO:0000256" key="2">
    <source>
        <dbReference type="ARBA" id="ARBA00015190"/>
    </source>
</evidence>
<evidence type="ECO:0000256" key="8">
    <source>
        <dbReference type="ARBA" id="ARBA00047568"/>
    </source>
</evidence>
<evidence type="ECO:0000313" key="11">
    <source>
        <dbReference type="Proteomes" id="UP001162029"/>
    </source>
</evidence>
<evidence type="ECO:0000256" key="1">
    <source>
        <dbReference type="ARBA" id="ARBA00010632"/>
    </source>
</evidence>
<dbReference type="AlphaFoldDB" id="A0AAV0TV60"/>
<keyword evidence="11" id="KW-1185">Reference proteome</keyword>
<evidence type="ECO:0000256" key="3">
    <source>
        <dbReference type="ARBA" id="ARBA00022552"/>
    </source>
</evidence>